<dbReference type="AlphaFoldDB" id="A0A0B5FUM7"/>
<evidence type="ECO:0000256" key="1">
    <source>
        <dbReference type="SAM" id="Phobius"/>
    </source>
</evidence>
<evidence type="ECO:0000313" key="3">
    <source>
        <dbReference type="Proteomes" id="UP000035036"/>
    </source>
</evidence>
<protein>
    <recommendedName>
        <fullName evidence="4">Menaquinol oxidoreductase</fullName>
    </recommendedName>
</protein>
<organism evidence="2 3">
    <name type="scientific">Geoalkalibacter subterraneus</name>
    <dbReference type="NCBI Taxonomy" id="483547"/>
    <lineage>
        <taxon>Bacteria</taxon>
        <taxon>Pseudomonadati</taxon>
        <taxon>Thermodesulfobacteriota</taxon>
        <taxon>Desulfuromonadia</taxon>
        <taxon>Desulfuromonadales</taxon>
        <taxon>Geoalkalibacteraceae</taxon>
        <taxon>Geoalkalibacter</taxon>
    </lineage>
</organism>
<feature type="transmembrane region" description="Helical" evidence="1">
    <location>
        <begin position="97"/>
        <end position="120"/>
    </location>
</feature>
<dbReference type="EMBL" id="CP010311">
    <property type="protein sequence ID" value="AJF07890.1"/>
    <property type="molecule type" value="Genomic_DNA"/>
</dbReference>
<keyword evidence="3" id="KW-1185">Reference proteome</keyword>
<accession>A0A0B5FUM7</accession>
<dbReference type="Proteomes" id="UP000035036">
    <property type="component" value="Chromosome"/>
</dbReference>
<keyword evidence="1" id="KW-1133">Transmembrane helix</keyword>
<evidence type="ECO:0000313" key="2">
    <source>
        <dbReference type="EMBL" id="AJF07890.1"/>
    </source>
</evidence>
<dbReference type="KEGG" id="gsb:GSUB_03590"/>
<gene>
    <name evidence="2" type="ORF">GSUB_03590</name>
</gene>
<evidence type="ECO:0008006" key="4">
    <source>
        <dbReference type="Google" id="ProtNLM"/>
    </source>
</evidence>
<reference evidence="2 3" key="1">
    <citation type="journal article" date="2015" name="Genome Announc.">
        <title>Genomes of Geoalkalibacter ferrihydriticus Z-0531T and Geoalkalibacter subterraneus Red1T, Two Haloalkaliphilic Metal-Reducing Deltaproteobacteria.</title>
        <authorList>
            <person name="Badalamenti J.P."/>
            <person name="Krajmalnik-Brown R."/>
            <person name="Torres C.I."/>
            <person name="Bond D.R."/>
        </authorList>
    </citation>
    <scope>NUCLEOTIDE SEQUENCE [LARGE SCALE GENOMIC DNA]</scope>
    <source>
        <strain evidence="2 3">Red1</strain>
    </source>
</reference>
<feature type="transmembrane region" description="Helical" evidence="1">
    <location>
        <begin position="41"/>
        <end position="62"/>
    </location>
</feature>
<name>A0A0B5FUM7_9BACT</name>
<sequence length="144" mass="16274">MSQRGLWGLAIFLGISMVALPQAGALPTIPRNVREMLGAAPPTNLISIALVVYSFSALVLILSRIGSGNGSYRGWSHLGYLTAFYAFYYYAEALDSNFWAIFAAGFTILSLEHYHIWAFCRENIRKEKEHMKQLERKEAFFSQE</sequence>
<keyword evidence="1" id="KW-0812">Transmembrane</keyword>
<dbReference type="HOGENOM" id="CLU_127579_0_0_7"/>
<feature type="transmembrane region" description="Helical" evidence="1">
    <location>
        <begin position="74"/>
        <end position="91"/>
    </location>
</feature>
<proteinExistence type="predicted"/>
<keyword evidence="1" id="KW-0472">Membrane</keyword>